<proteinExistence type="predicted"/>
<evidence type="ECO:0000313" key="1">
    <source>
        <dbReference type="EMBL" id="SUZ87774.1"/>
    </source>
</evidence>
<protein>
    <submittedName>
        <fullName evidence="1">Uncharacterized protein</fullName>
    </submittedName>
</protein>
<name>A0A381R981_9ZZZZ</name>
<sequence>TQGSNPCLTAISWLKHVLSNYKNINQRKHFPLIDPSDKFVLAGFNLFCGMSA</sequence>
<dbReference type="AlphaFoldDB" id="A0A381R981"/>
<gene>
    <name evidence="1" type="ORF">METZ01_LOCUS40628</name>
</gene>
<accession>A0A381R981</accession>
<feature type="non-terminal residue" evidence="1">
    <location>
        <position position="1"/>
    </location>
</feature>
<reference evidence="1" key="1">
    <citation type="submission" date="2018-05" db="EMBL/GenBank/DDBJ databases">
        <authorList>
            <person name="Lanie J.A."/>
            <person name="Ng W.-L."/>
            <person name="Kazmierczak K.M."/>
            <person name="Andrzejewski T.M."/>
            <person name="Davidsen T.M."/>
            <person name="Wayne K.J."/>
            <person name="Tettelin H."/>
            <person name="Glass J.I."/>
            <person name="Rusch D."/>
            <person name="Podicherti R."/>
            <person name="Tsui H.-C.T."/>
            <person name="Winkler M.E."/>
        </authorList>
    </citation>
    <scope>NUCLEOTIDE SEQUENCE</scope>
</reference>
<organism evidence="1">
    <name type="scientific">marine metagenome</name>
    <dbReference type="NCBI Taxonomy" id="408172"/>
    <lineage>
        <taxon>unclassified sequences</taxon>
        <taxon>metagenomes</taxon>
        <taxon>ecological metagenomes</taxon>
    </lineage>
</organism>
<dbReference type="EMBL" id="UINC01001739">
    <property type="protein sequence ID" value="SUZ87774.1"/>
    <property type="molecule type" value="Genomic_DNA"/>
</dbReference>